<dbReference type="EMBL" id="WHNX01000001">
    <property type="protein sequence ID" value="MPW24321.1"/>
    <property type="molecule type" value="Genomic_DNA"/>
</dbReference>
<dbReference type="PANTHER" id="PTHR37292:SF2">
    <property type="entry name" value="DUF262 DOMAIN-CONTAINING PROTEIN"/>
    <property type="match status" value="1"/>
</dbReference>
<reference evidence="2 3" key="1">
    <citation type="submission" date="2019-10" db="EMBL/GenBank/DDBJ databases">
        <title>Alkalibaculum tamaniensis sp.nov., a new alkaliphilic acetogen, isolated on methoxylated aromatics from a mud volcano.</title>
        <authorList>
            <person name="Khomyakova M.A."/>
            <person name="Merkel A.Y."/>
            <person name="Bonch-Osmolovskaya E.A."/>
            <person name="Slobodkin A.I."/>
        </authorList>
    </citation>
    <scope>NUCLEOTIDE SEQUENCE [LARGE SCALE GENOMIC DNA]</scope>
    <source>
        <strain evidence="2 3">M08DMB</strain>
    </source>
</reference>
<dbReference type="AlphaFoldDB" id="A0A6A7K4L9"/>
<dbReference type="PANTHER" id="PTHR37292">
    <property type="entry name" value="VNG6097C"/>
    <property type="match status" value="1"/>
</dbReference>
<dbReference type="Proteomes" id="UP000440004">
    <property type="component" value="Unassembled WGS sequence"/>
</dbReference>
<dbReference type="InterPro" id="IPR004919">
    <property type="entry name" value="GmrSD_N"/>
</dbReference>
<dbReference type="Pfam" id="PF03235">
    <property type="entry name" value="GmrSD_N"/>
    <property type="match status" value="1"/>
</dbReference>
<feature type="domain" description="GmrSD restriction endonucleases N-terminal" evidence="1">
    <location>
        <begin position="20"/>
        <end position="262"/>
    </location>
</feature>
<name>A0A6A7K4L9_9FIRM</name>
<gene>
    <name evidence="2" type="ORF">GC105_00750</name>
</gene>
<organism evidence="2 3">
    <name type="scientific">Alkalibaculum sporogenes</name>
    <dbReference type="NCBI Taxonomy" id="2655001"/>
    <lineage>
        <taxon>Bacteria</taxon>
        <taxon>Bacillati</taxon>
        <taxon>Bacillota</taxon>
        <taxon>Clostridia</taxon>
        <taxon>Eubacteriales</taxon>
        <taxon>Eubacteriaceae</taxon>
        <taxon>Alkalibaculum</taxon>
    </lineage>
</organism>
<sequence>MEVHIMSSSFKSNDTNVADILKLIANGENQLPDFQRGWVWDDNRIKALIASISNSYPVGALMFLEYGGDNVRFKYRLFEGAKADGKPDVLVLDGQQRLTSIFGSMYCRDAVSTRTDKNKAIKRFYYLDINKCLNSTVDRDEAILSIPQDKMLKSDFGRKIDLDLSIRKKEFENHMFPLNIVYDLIACAMWQNEYQAYHNYAPEILQRYAKFNVDVLVPIQTYKVPVITLDKTTPKEAVCQVFENVNTGGVSLTVFELITATFAADNFELRKDWDKRHEDFINKSALSVNNLNQAVLAVVSSTDFLTAITLLTRYNIKKNGGEAVSCKRKDVLRLSLIDYKQYANQLSEGLIKSATFLKEQRIFSARDLPYSTQLIPMAVVFALLGNKTNDVTVKDKIARWYWCGVFGEMYGGANETRYANDVVGLMSWIEENGSEPETVSRAFFNPTRLLSLQTRLSAAYKGVMALILHAGAQDFISGSAMDFTTFLDESTDIHHIFPHAYCEGQCIERVKWNSIINKTPLFARTNRILGGNAPSSYINYIKKNGHVTSVQLDKHIASHLIDVASIRSDNFNQFIICRAKALLDLIGSAMGKTITNRDSDEVIAAFGQKL</sequence>
<accession>A0A6A7K4L9</accession>
<keyword evidence="3" id="KW-1185">Reference proteome</keyword>
<protein>
    <submittedName>
        <fullName evidence="2">DUF262 domain-containing protein</fullName>
    </submittedName>
</protein>
<comment type="caution">
    <text evidence="2">The sequence shown here is derived from an EMBL/GenBank/DDBJ whole genome shotgun (WGS) entry which is preliminary data.</text>
</comment>
<evidence type="ECO:0000259" key="1">
    <source>
        <dbReference type="Pfam" id="PF03235"/>
    </source>
</evidence>
<evidence type="ECO:0000313" key="2">
    <source>
        <dbReference type="EMBL" id="MPW24321.1"/>
    </source>
</evidence>
<proteinExistence type="predicted"/>
<evidence type="ECO:0000313" key="3">
    <source>
        <dbReference type="Proteomes" id="UP000440004"/>
    </source>
</evidence>